<evidence type="ECO:0000259" key="1">
    <source>
        <dbReference type="PROSITE" id="PS50090"/>
    </source>
</evidence>
<dbReference type="SUPFAM" id="SSF46689">
    <property type="entry name" value="Homeodomain-like"/>
    <property type="match status" value="1"/>
</dbReference>
<dbReference type="PANTHER" id="PTHR47430">
    <property type="entry name" value="GB|AAC33480.1"/>
    <property type="match status" value="1"/>
</dbReference>
<dbReference type="AlphaFoldDB" id="A0A8F1NNM5"/>
<proteinExistence type="evidence at transcript level"/>
<evidence type="ECO:0000313" key="2">
    <source>
        <dbReference type="EMBL" id="QWQ79422.1"/>
    </source>
</evidence>
<dbReference type="EMBL" id="MW419091">
    <property type="protein sequence ID" value="QWQ79422.1"/>
    <property type="molecule type" value="mRNA"/>
</dbReference>
<dbReference type="SMR" id="A0A8F1NNM5"/>
<dbReference type="InterPro" id="IPR001005">
    <property type="entry name" value="SANT/Myb"/>
</dbReference>
<reference evidence="2" key="1">
    <citation type="submission" date="2020-12" db="EMBL/GenBank/DDBJ databases">
        <authorList>
            <person name="Wang Y.V."/>
        </authorList>
    </citation>
    <scope>NUCLEOTIDE SEQUENCE</scope>
</reference>
<dbReference type="PROSITE" id="PS50090">
    <property type="entry name" value="MYB_LIKE"/>
    <property type="match status" value="1"/>
</dbReference>
<accession>A0A8F1NNM5</accession>
<feature type="domain" description="Myb-like" evidence="1">
    <location>
        <begin position="59"/>
        <end position="108"/>
    </location>
</feature>
<dbReference type="PANTHER" id="PTHR47430:SF4">
    <property type="entry name" value="GB|AAC33480.1"/>
    <property type="match status" value="1"/>
</dbReference>
<dbReference type="Gene3D" id="1.10.10.60">
    <property type="entry name" value="Homeodomain-like"/>
    <property type="match status" value="2"/>
</dbReference>
<protein>
    <submittedName>
        <fullName evidence="2">MYB24</fullName>
    </submittedName>
</protein>
<dbReference type="InterPro" id="IPR009057">
    <property type="entry name" value="Homeodomain-like_sf"/>
</dbReference>
<name>A0A8F1NNM5_9ROSI</name>
<organism evidence="2">
    <name type="scientific">Zanthoxylum armatum</name>
    <dbReference type="NCBI Taxonomy" id="67938"/>
    <lineage>
        <taxon>Eukaryota</taxon>
        <taxon>Viridiplantae</taxon>
        <taxon>Streptophyta</taxon>
        <taxon>Embryophyta</taxon>
        <taxon>Tracheophyta</taxon>
        <taxon>Spermatophyta</taxon>
        <taxon>Magnoliopsida</taxon>
        <taxon>eudicotyledons</taxon>
        <taxon>Gunneridae</taxon>
        <taxon>Pentapetalae</taxon>
        <taxon>rosids</taxon>
        <taxon>malvids</taxon>
        <taxon>Sapindales</taxon>
        <taxon>Rutaceae</taxon>
        <taxon>Zanthoxyloideae</taxon>
        <taxon>Zanthoxylum</taxon>
    </lineage>
</organism>
<sequence length="169" mass="20323">MIKNVVINYIEAHRLGEEGLDMVLHCRSHPEVKNRWKEIGVSVPWRPCESIYYRAHIIVERDENRKWTPEELELIQKFYEKHGSDWKMLAGTLGKHRLHVKDAWRRIKLPNRKKGQWSHEEYQKLFHLVNMDLRLKAFEEKKTKHGMLRDNISWEAITDCLPDQILFVA</sequence>
<dbReference type="Pfam" id="PF13921">
    <property type="entry name" value="Myb_DNA-bind_6"/>
    <property type="match status" value="1"/>
</dbReference>